<dbReference type="EMBL" id="JACIDO010000002">
    <property type="protein sequence ID" value="MBB3935283.1"/>
    <property type="molecule type" value="Genomic_DNA"/>
</dbReference>
<evidence type="ECO:0000313" key="4">
    <source>
        <dbReference type="Proteomes" id="UP000531216"/>
    </source>
</evidence>
<evidence type="ECO:0008006" key="5">
    <source>
        <dbReference type="Google" id="ProtNLM"/>
    </source>
</evidence>
<dbReference type="AlphaFoldDB" id="A0A7W6FTQ5"/>
<proteinExistence type="predicted"/>
<dbReference type="OrthoDB" id="7908725at2"/>
<protein>
    <recommendedName>
        <fullName evidence="5">Beta-barrel assembly machine subunit BamF</fullName>
    </recommendedName>
</protein>
<name>A0A7W6FTQ5_9HYPH</name>
<keyword evidence="4" id="KW-1185">Reference proteome</keyword>
<accession>A0A7W6FTQ5</accession>
<feature type="signal peptide" evidence="2">
    <location>
        <begin position="1"/>
        <end position="25"/>
    </location>
</feature>
<keyword evidence="2" id="KW-0732">Signal</keyword>
<dbReference type="Proteomes" id="UP000531216">
    <property type="component" value="Unassembled WGS sequence"/>
</dbReference>
<feature type="region of interest" description="Disordered" evidence="1">
    <location>
        <begin position="41"/>
        <end position="61"/>
    </location>
</feature>
<reference evidence="3 4" key="1">
    <citation type="submission" date="2020-08" db="EMBL/GenBank/DDBJ databases">
        <title>Genomic Encyclopedia of Type Strains, Phase IV (KMG-IV): sequencing the most valuable type-strain genomes for metagenomic binning, comparative biology and taxonomic classification.</title>
        <authorList>
            <person name="Goeker M."/>
        </authorList>
    </citation>
    <scope>NUCLEOTIDE SEQUENCE [LARGE SCALE GENOMIC DNA]</scope>
    <source>
        <strain evidence="3 4">DSM 25024</strain>
    </source>
</reference>
<evidence type="ECO:0000256" key="1">
    <source>
        <dbReference type="SAM" id="MobiDB-lite"/>
    </source>
</evidence>
<organism evidence="3 4">
    <name type="scientific">Aureimonas phyllosphaerae</name>
    <dbReference type="NCBI Taxonomy" id="1166078"/>
    <lineage>
        <taxon>Bacteria</taxon>
        <taxon>Pseudomonadati</taxon>
        <taxon>Pseudomonadota</taxon>
        <taxon>Alphaproteobacteria</taxon>
        <taxon>Hyphomicrobiales</taxon>
        <taxon>Aurantimonadaceae</taxon>
        <taxon>Aureimonas</taxon>
    </lineage>
</organism>
<comment type="caution">
    <text evidence="3">The sequence shown here is derived from an EMBL/GenBank/DDBJ whole genome shotgun (WGS) entry which is preliminary data.</text>
</comment>
<feature type="compositionally biased region" description="Low complexity" evidence="1">
    <location>
        <begin position="122"/>
        <end position="137"/>
    </location>
</feature>
<gene>
    <name evidence="3" type="ORF">GGR05_001411</name>
</gene>
<sequence>MILGVRAVRSTVTSLLLVLSLSACQSFLPRDEAPVTLPPLAAAPGVSSSGQKLDENGYPIIGRMPRAAKPQATDEAVQRTEQRYANAGARAPGNSEASYRRDVSELEAIAASQRAEADRVLATSAAPADAAASSRAQ</sequence>
<feature type="chain" id="PRO_5031053887" description="Beta-barrel assembly machine subunit BamF" evidence="2">
    <location>
        <begin position="26"/>
        <end position="137"/>
    </location>
</feature>
<evidence type="ECO:0000256" key="2">
    <source>
        <dbReference type="SAM" id="SignalP"/>
    </source>
</evidence>
<feature type="region of interest" description="Disordered" evidence="1">
    <location>
        <begin position="117"/>
        <end position="137"/>
    </location>
</feature>
<dbReference type="PROSITE" id="PS51257">
    <property type="entry name" value="PROKAR_LIPOPROTEIN"/>
    <property type="match status" value="1"/>
</dbReference>
<dbReference type="RefSeq" id="WP_090959499.1">
    <property type="nucleotide sequence ID" value="NZ_CP181348.1"/>
</dbReference>
<evidence type="ECO:0000313" key="3">
    <source>
        <dbReference type="EMBL" id="MBB3935283.1"/>
    </source>
</evidence>